<gene>
    <name evidence="1" type="ORF">LOAG_14985</name>
</gene>
<dbReference type="KEGG" id="loa:LOAG_14985"/>
<proteinExistence type="predicted"/>
<evidence type="ECO:0000313" key="1">
    <source>
        <dbReference type="EMBL" id="EFO13543.1"/>
    </source>
</evidence>
<sequence length="122" mass="13750">MTGTKTVKVKQKENFVIDLPTDSNQASNLDSAINWFRHEIDEIEARTMREIPLNKLLSFKKSMMPLERNHSPATVNIISNHSISITGDEKAQSFSDESVANSNFAKDQSIKNYLSMQSSLMS</sequence>
<dbReference type="CTD" id="9952470"/>
<dbReference type="RefSeq" id="XP_003150526.1">
    <property type="nucleotide sequence ID" value="XM_003150478.1"/>
</dbReference>
<dbReference type="OrthoDB" id="10347090at2759"/>
<accession>A0A1S0TH50</accession>
<name>A0A1S0TH50_LOALO</name>
<dbReference type="EMBL" id="JH712166">
    <property type="protein sequence ID" value="EFO13543.1"/>
    <property type="molecule type" value="Genomic_DNA"/>
</dbReference>
<dbReference type="GeneID" id="9952470"/>
<protein>
    <submittedName>
        <fullName evidence="1">Uncharacterized protein</fullName>
    </submittedName>
</protein>
<reference evidence="1" key="1">
    <citation type="submission" date="2012-04" db="EMBL/GenBank/DDBJ databases">
        <title>The Genome Sequence of Loa loa.</title>
        <authorList>
            <consortium name="The Broad Institute Genome Sequencing Platform"/>
            <consortium name="Broad Institute Genome Sequencing Center for Infectious Disease"/>
            <person name="Nutman T.B."/>
            <person name="Fink D.L."/>
            <person name="Russ C."/>
            <person name="Young S."/>
            <person name="Zeng Q."/>
            <person name="Gargeya S."/>
            <person name="Alvarado L."/>
            <person name="Berlin A."/>
            <person name="Chapman S.B."/>
            <person name="Chen Z."/>
            <person name="Freedman E."/>
            <person name="Gellesch M."/>
            <person name="Goldberg J."/>
            <person name="Griggs A."/>
            <person name="Gujja S."/>
            <person name="Heilman E.R."/>
            <person name="Heiman D."/>
            <person name="Howarth C."/>
            <person name="Mehta T."/>
            <person name="Neiman D."/>
            <person name="Pearson M."/>
            <person name="Roberts A."/>
            <person name="Saif S."/>
            <person name="Shea T."/>
            <person name="Shenoy N."/>
            <person name="Sisk P."/>
            <person name="Stolte C."/>
            <person name="Sykes S."/>
            <person name="White J."/>
            <person name="Yandava C."/>
            <person name="Haas B."/>
            <person name="Henn M.R."/>
            <person name="Nusbaum C."/>
            <person name="Birren B."/>
        </authorList>
    </citation>
    <scope>NUCLEOTIDE SEQUENCE [LARGE SCALE GENOMIC DNA]</scope>
</reference>
<organism evidence="1">
    <name type="scientific">Loa loa</name>
    <name type="common">Eye worm</name>
    <name type="synonym">Filaria loa</name>
    <dbReference type="NCBI Taxonomy" id="7209"/>
    <lineage>
        <taxon>Eukaryota</taxon>
        <taxon>Metazoa</taxon>
        <taxon>Ecdysozoa</taxon>
        <taxon>Nematoda</taxon>
        <taxon>Chromadorea</taxon>
        <taxon>Rhabditida</taxon>
        <taxon>Spirurina</taxon>
        <taxon>Spiruromorpha</taxon>
        <taxon>Filarioidea</taxon>
        <taxon>Onchocercidae</taxon>
        <taxon>Loa</taxon>
    </lineage>
</organism>
<dbReference type="AlphaFoldDB" id="A0A1S0TH50"/>
<dbReference type="InParanoid" id="A0A1S0TH50"/>